<dbReference type="SUPFAM" id="SSF111369">
    <property type="entry name" value="HlyD-like secretion proteins"/>
    <property type="match status" value="1"/>
</dbReference>
<keyword evidence="5" id="KW-0812">Transmembrane</keyword>
<evidence type="ECO:0000256" key="3">
    <source>
        <dbReference type="ARBA" id="ARBA00022448"/>
    </source>
</evidence>
<gene>
    <name evidence="8" type="ORF">GCM10007047_18850</name>
</gene>
<name>A0A8J3DHX7_9BACT</name>
<dbReference type="Gene3D" id="2.40.30.170">
    <property type="match status" value="1"/>
</dbReference>
<feature type="domain" description="Multidrug resistance protein MdtA-like C-terminal permuted SH3" evidence="7">
    <location>
        <begin position="339"/>
        <end position="391"/>
    </location>
</feature>
<evidence type="ECO:0000256" key="1">
    <source>
        <dbReference type="ARBA" id="ARBA00004196"/>
    </source>
</evidence>
<dbReference type="Pfam" id="PF25967">
    <property type="entry name" value="RND-MFP_C"/>
    <property type="match status" value="1"/>
</dbReference>
<evidence type="ECO:0000313" key="9">
    <source>
        <dbReference type="Proteomes" id="UP000642829"/>
    </source>
</evidence>
<sequence>MNTFEKPTETDRHPSQPSAQPITPIKIILPVLILAGAAMLGYFIINSKPEPEKKTPPKREFAVEVISVQPQSVRLSVTSQGTVRPRVQTKLTAEVAGRVELVSSNFREGGFIRQGEALIQIDPVDYEAAVANAQANLAQAKFNLAQEQALAEQATSDWKDLGRGDASDLALRKPQLEQAEAMITSAEAALKRAQHNLKRTTLLAPYDGRVVEQSVDVGQFAGANSALGMIYATDVVEVFLPLSDAELARLDLPSDLDQEEIDGPKAVISATFGGRDYTWQGHVVRTGATFDQRSRMLDAVVEIENPLAKDSEQPGRPALKPGMYVRAKIEGRLVPDSYVVPRSALQAGDTILIAQPDNTLTQRPVMVTQANTDTVVISKGLSPGERVITSPVEYVVEGMELKVIEP</sequence>
<reference evidence="8" key="1">
    <citation type="journal article" date="2014" name="Int. J. Syst. Evol. Microbiol.">
        <title>Complete genome sequence of Corynebacterium casei LMG S-19264T (=DSM 44701T), isolated from a smear-ripened cheese.</title>
        <authorList>
            <consortium name="US DOE Joint Genome Institute (JGI-PGF)"/>
            <person name="Walter F."/>
            <person name="Albersmeier A."/>
            <person name="Kalinowski J."/>
            <person name="Ruckert C."/>
        </authorList>
    </citation>
    <scope>NUCLEOTIDE SEQUENCE</scope>
    <source>
        <strain evidence="8">KCTC 12870</strain>
    </source>
</reference>
<comment type="subcellular location">
    <subcellularLocation>
        <location evidence="1">Cell envelope</location>
    </subcellularLocation>
</comment>
<dbReference type="RefSeq" id="WP_189514433.1">
    <property type="nucleotide sequence ID" value="NZ_BMXG01000010.1"/>
</dbReference>
<dbReference type="InterPro" id="IPR058625">
    <property type="entry name" value="MdtA-like_BSH"/>
</dbReference>
<evidence type="ECO:0000256" key="2">
    <source>
        <dbReference type="ARBA" id="ARBA00009477"/>
    </source>
</evidence>
<dbReference type="EMBL" id="BMXG01000010">
    <property type="protein sequence ID" value="GHC02509.1"/>
    <property type="molecule type" value="Genomic_DNA"/>
</dbReference>
<feature type="compositionally biased region" description="Basic and acidic residues" evidence="4">
    <location>
        <begin position="1"/>
        <end position="14"/>
    </location>
</feature>
<keyword evidence="5" id="KW-1133">Transmembrane helix</keyword>
<dbReference type="PANTHER" id="PTHR30469">
    <property type="entry name" value="MULTIDRUG RESISTANCE PROTEIN MDTA"/>
    <property type="match status" value="1"/>
</dbReference>
<evidence type="ECO:0000313" key="8">
    <source>
        <dbReference type="EMBL" id="GHC02509.1"/>
    </source>
</evidence>
<evidence type="ECO:0000256" key="4">
    <source>
        <dbReference type="SAM" id="MobiDB-lite"/>
    </source>
</evidence>
<evidence type="ECO:0000256" key="5">
    <source>
        <dbReference type="SAM" id="Phobius"/>
    </source>
</evidence>
<keyword evidence="9" id="KW-1185">Reference proteome</keyword>
<dbReference type="Gene3D" id="2.40.50.100">
    <property type="match status" value="1"/>
</dbReference>
<dbReference type="Gene3D" id="2.40.420.20">
    <property type="match status" value="1"/>
</dbReference>
<dbReference type="PANTHER" id="PTHR30469:SF12">
    <property type="entry name" value="MULTIDRUG RESISTANCE PROTEIN MDTA"/>
    <property type="match status" value="1"/>
</dbReference>
<dbReference type="NCBIfam" id="TIGR01730">
    <property type="entry name" value="RND_mfp"/>
    <property type="match status" value="1"/>
</dbReference>
<organism evidence="8 9">
    <name type="scientific">Cerasicoccus arenae</name>
    <dbReference type="NCBI Taxonomy" id="424488"/>
    <lineage>
        <taxon>Bacteria</taxon>
        <taxon>Pseudomonadati</taxon>
        <taxon>Verrucomicrobiota</taxon>
        <taxon>Opitutia</taxon>
        <taxon>Puniceicoccales</taxon>
        <taxon>Cerasicoccaceae</taxon>
        <taxon>Cerasicoccus</taxon>
    </lineage>
</organism>
<feature type="region of interest" description="Disordered" evidence="4">
    <location>
        <begin position="1"/>
        <end position="20"/>
    </location>
</feature>
<dbReference type="GO" id="GO:0015562">
    <property type="term" value="F:efflux transmembrane transporter activity"/>
    <property type="evidence" value="ECO:0007669"/>
    <property type="project" value="TreeGrafter"/>
</dbReference>
<dbReference type="Gene3D" id="1.10.287.470">
    <property type="entry name" value="Helix hairpin bin"/>
    <property type="match status" value="1"/>
</dbReference>
<dbReference type="Proteomes" id="UP000642829">
    <property type="component" value="Unassembled WGS sequence"/>
</dbReference>
<keyword evidence="3" id="KW-0813">Transport</keyword>
<proteinExistence type="inferred from homology"/>
<feature type="transmembrane region" description="Helical" evidence="5">
    <location>
        <begin position="27"/>
        <end position="45"/>
    </location>
</feature>
<dbReference type="Pfam" id="PF25917">
    <property type="entry name" value="BSH_RND"/>
    <property type="match status" value="1"/>
</dbReference>
<protein>
    <submittedName>
        <fullName evidence="8">Membrane protein</fullName>
    </submittedName>
</protein>
<dbReference type="InterPro" id="IPR006143">
    <property type="entry name" value="RND_pump_MFP"/>
</dbReference>
<accession>A0A8J3DHX7</accession>
<feature type="domain" description="Multidrug resistance protein MdtA-like barrel-sandwich hybrid" evidence="6">
    <location>
        <begin position="91"/>
        <end position="230"/>
    </location>
</feature>
<evidence type="ECO:0000259" key="6">
    <source>
        <dbReference type="Pfam" id="PF25917"/>
    </source>
</evidence>
<comment type="similarity">
    <text evidence="2">Belongs to the membrane fusion protein (MFP) (TC 8.A.1) family.</text>
</comment>
<evidence type="ECO:0000259" key="7">
    <source>
        <dbReference type="Pfam" id="PF25967"/>
    </source>
</evidence>
<comment type="caution">
    <text evidence="8">The sequence shown here is derived from an EMBL/GenBank/DDBJ whole genome shotgun (WGS) entry which is preliminary data.</text>
</comment>
<reference evidence="8" key="2">
    <citation type="submission" date="2020-09" db="EMBL/GenBank/DDBJ databases">
        <authorList>
            <person name="Sun Q."/>
            <person name="Kim S."/>
        </authorList>
    </citation>
    <scope>NUCLEOTIDE SEQUENCE</scope>
    <source>
        <strain evidence="8">KCTC 12870</strain>
    </source>
</reference>
<dbReference type="AlphaFoldDB" id="A0A8J3DHX7"/>
<keyword evidence="5" id="KW-0472">Membrane</keyword>
<dbReference type="GO" id="GO:1990281">
    <property type="term" value="C:efflux pump complex"/>
    <property type="evidence" value="ECO:0007669"/>
    <property type="project" value="TreeGrafter"/>
</dbReference>
<dbReference type="InterPro" id="IPR058627">
    <property type="entry name" value="MdtA-like_C"/>
</dbReference>